<dbReference type="GO" id="GO:0016020">
    <property type="term" value="C:membrane"/>
    <property type="evidence" value="ECO:0007669"/>
    <property type="project" value="UniProtKB-SubCell"/>
</dbReference>
<evidence type="ECO:0000256" key="6">
    <source>
        <dbReference type="ARBA" id="ARBA00023136"/>
    </source>
</evidence>
<feature type="domain" description="Bacterial sugar transferase" evidence="8">
    <location>
        <begin position="260"/>
        <end position="445"/>
    </location>
</feature>
<evidence type="ECO:0000259" key="8">
    <source>
        <dbReference type="Pfam" id="PF02397"/>
    </source>
</evidence>
<dbReference type="AlphaFoldDB" id="A0A2H1EDP0"/>
<sequence>MKKRYSHLIVPLLLLIDIFIINIVVFSISDKEYLNISFLSYINLFWLISSFSIKFYITHRYTSIYKIIKLLIIQFSLFFLGYFTYFGLFREGIIVNNQTRILSLIIFAISFSKIISFYLLKKYRSKGNNYRNVVIIGYDSNSKKLIELFKNKKELGYQFIGFFDDETSKKNDYLGALIDSKKNILKKEVDEIYCSIQSLTKNQIKDFTKFANKYSKTIKLIPSATELYSKNYNATYYEDTITVLDVQKLPFDLIENRIIKRVFDIIFSTFVCIFVLSWVVPILWIIVKLDSKGPLFFKQEREGIEGNHFTCYKFRSMKSDSSAEKKHTSKNDTRVTKVGAFLRKTSIDELPQFFNALKGNMSVVGPRPHIKEESLQFEKDVANYMERKSVKPGITGLAQVSGYRGEIQKKSDIKNRVRLDVFYIENWSFFLDIKIIIQTVLNVFKGDEKAY</sequence>
<dbReference type="OrthoDB" id="9808602at2"/>
<dbReference type="InterPro" id="IPR017475">
    <property type="entry name" value="EPS_sugar_tfrase"/>
</dbReference>
<feature type="transmembrane region" description="Helical" evidence="7">
    <location>
        <begin position="265"/>
        <end position="287"/>
    </location>
</feature>
<proteinExistence type="inferred from homology"/>
<evidence type="ECO:0000313" key="10">
    <source>
        <dbReference type="Proteomes" id="UP000231564"/>
    </source>
</evidence>
<evidence type="ECO:0000256" key="7">
    <source>
        <dbReference type="SAM" id="Phobius"/>
    </source>
</evidence>
<evidence type="ECO:0000256" key="2">
    <source>
        <dbReference type="ARBA" id="ARBA00006464"/>
    </source>
</evidence>
<dbReference type="Gene3D" id="3.40.50.720">
    <property type="entry name" value="NAD(P)-binding Rossmann-like Domain"/>
    <property type="match status" value="1"/>
</dbReference>
<feature type="transmembrane region" description="Helical" evidence="7">
    <location>
        <begin position="68"/>
        <end position="89"/>
    </location>
</feature>
<keyword evidence="10" id="KW-1185">Reference proteome</keyword>
<keyword evidence="6 7" id="KW-0472">Membrane</keyword>
<keyword evidence="4 7" id="KW-0812">Transmembrane</keyword>
<feature type="transmembrane region" description="Helical" evidence="7">
    <location>
        <begin position="101"/>
        <end position="120"/>
    </location>
</feature>
<keyword evidence="3 9" id="KW-0808">Transferase</keyword>
<reference evidence="9 10" key="1">
    <citation type="submission" date="2016-11" db="EMBL/GenBank/DDBJ databases">
        <authorList>
            <person name="Jaros S."/>
            <person name="Januszkiewicz K."/>
            <person name="Wedrychowicz H."/>
        </authorList>
    </citation>
    <scope>NUCLEOTIDE SEQUENCE [LARGE SCALE GENOMIC DNA]</scope>
    <source>
        <strain evidence="9">NCIMB 2154T</strain>
    </source>
</reference>
<feature type="transmembrane region" description="Helical" evidence="7">
    <location>
        <begin position="34"/>
        <end position="56"/>
    </location>
</feature>
<dbReference type="GeneID" id="47724602"/>
<dbReference type="PANTHER" id="PTHR30576">
    <property type="entry name" value="COLANIC BIOSYNTHESIS UDP-GLUCOSE LIPID CARRIER TRANSFERASE"/>
    <property type="match status" value="1"/>
</dbReference>
<protein>
    <submittedName>
        <fullName evidence="9">Glycosyl transferase</fullName>
    </submittedName>
</protein>
<dbReference type="GO" id="GO:0016780">
    <property type="term" value="F:phosphotransferase activity, for other substituted phosphate groups"/>
    <property type="evidence" value="ECO:0007669"/>
    <property type="project" value="TreeGrafter"/>
</dbReference>
<evidence type="ECO:0000313" key="9">
    <source>
        <dbReference type="EMBL" id="SFZ85332.1"/>
    </source>
</evidence>
<dbReference type="STRING" id="1349785.GCA_000509405_00775"/>
<keyword evidence="5 7" id="KW-1133">Transmembrane helix</keyword>
<evidence type="ECO:0000256" key="4">
    <source>
        <dbReference type="ARBA" id="ARBA00022692"/>
    </source>
</evidence>
<comment type="subcellular location">
    <subcellularLocation>
        <location evidence="1">Membrane</location>
        <topology evidence="1">Multi-pass membrane protein</topology>
    </subcellularLocation>
</comment>
<gene>
    <name evidence="9" type="ORF">MARIT_3160</name>
</gene>
<accession>A0A2H1EDP0</accession>
<dbReference type="Pfam" id="PF13727">
    <property type="entry name" value="CoA_binding_3"/>
    <property type="match status" value="1"/>
</dbReference>
<organism evidence="9 10">
    <name type="scientific">Tenacibaculum maritimum NCIMB 2154</name>
    <dbReference type="NCBI Taxonomy" id="1349785"/>
    <lineage>
        <taxon>Bacteria</taxon>
        <taxon>Pseudomonadati</taxon>
        <taxon>Bacteroidota</taxon>
        <taxon>Flavobacteriia</taxon>
        <taxon>Flavobacteriales</taxon>
        <taxon>Flavobacteriaceae</taxon>
        <taxon>Tenacibaculum</taxon>
    </lineage>
</organism>
<dbReference type="Proteomes" id="UP000231564">
    <property type="component" value="Chromosome MARIT"/>
</dbReference>
<dbReference type="InterPro" id="IPR003362">
    <property type="entry name" value="Bact_transf"/>
</dbReference>
<evidence type="ECO:0000256" key="3">
    <source>
        <dbReference type="ARBA" id="ARBA00022679"/>
    </source>
</evidence>
<dbReference type="NCBIfam" id="TIGR03025">
    <property type="entry name" value="EPS_sugtrans"/>
    <property type="match status" value="1"/>
</dbReference>
<name>A0A2H1EDP0_9FLAO</name>
<dbReference type="RefSeq" id="WP_100211963.1">
    <property type="nucleotide sequence ID" value="NZ_CP138495.1"/>
</dbReference>
<comment type="similarity">
    <text evidence="2">Belongs to the bacterial sugar transferase family.</text>
</comment>
<evidence type="ECO:0000256" key="5">
    <source>
        <dbReference type="ARBA" id="ARBA00022989"/>
    </source>
</evidence>
<dbReference type="EMBL" id="LT634361">
    <property type="protein sequence ID" value="SFZ85332.1"/>
    <property type="molecule type" value="Genomic_DNA"/>
</dbReference>
<evidence type="ECO:0000256" key="1">
    <source>
        <dbReference type="ARBA" id="ARBA00004141"/>
    </source>
</evidence>
<dbReference type="PANTHER" id="PTHR30576:SF0">
    <property type="entry name" value="UNDECAPRENYL-PHOSPHATE N-ACETYLGALACTOSAMINYL 1-PHOSPHATE TRANSFERASE-RELATED"/>
    <property type="match status" value="1"/>
</dbReference>
<dbReference type="KEGG" id="tmar:MARIT_3160"/>
<feature type="transmembrane region" description="Helical" evidence="7">
    <location>
        <begin position="7"/>
        <end position="28"/>
    </location>
</feature>
<dbReference type="Pfam" id="PF02397">
    <property type="entry name" value="Bac_transf"/>
    <property type="match status" value="1"/>
</dbReference>